<sequence>MFCYGGKNMNSQPVGCRHVTGDELNPRFHQVGYEGDVSGQTIQLGDQQGGAMDPAEGQCLQQPRPVILPPAFHFLDLSNKLSPHPAYKLADSHPLRPQPEP</sequence>
<reference evidence="1 2" key="1">
    <citation type="submission" date="2019-06" db="EMBL/GenBank/DDBJ databases">
        <title>Genomic Encyclopedia of Type Strains, Phase IV (KMG-V): Genome sequencing to study the core and pangenomes of soil and plant-associated prokaryotes.</title>
        <authorList>
            <person name="Whitman W."/>
        </authorList>
    </citation>
    <scope>NUCLEOTIDE SEQUENCE [LARGE SCALE GENOMIC DNA]</scope>
    <source>
        <strain evidence="1 2">BR 11622</strain>
    </source>
</reference>
<evidence type="ECO:0000313" key="2">
    <source>
        <dbReference type="Proteomes" id="UP000315751"/>
    </source>
</evidence>
<keyword evidence="2" id="KW-1185">Reference proteome</keyword>
<comment type="caution">
    <text evidence="1">The sequence shown here is derived from an EMBL/GenBank/DDBJ whole genome shotgun (WGS) entry which is preliminary data.</text>
</comment>
<gene>
    <name evidence="1" type="ORF">FBZ90_102450</name>
</gene>
<name>A0A560HGC1_9PROT</name>
<dbReference type="EMBL" id="VITR01000002">
    <property type="protein sequence ID" value="TWB45492.1"/>
    <property type="molecule type" value="Genomic_DNA"/>
</dbReference>
<dbReference type="AlphaFoldDB" id="A0A560HGC1"/>
<organism evidence="1 2">
    <name type="scientific">Nitrospirillum amazonense</name>
    <dbReference type="NCBI Taxonomy" id="28077"/>
    <lineage>
        <taxon>Bacteria</taxon>
        <taxon>Pseudomonadati</taxon>
        <taxon>Pseudomonadota</taxon>
        <taxon>Alphaproteobacteria</taxon>
        <taxon>Rhodospirillales</taxon>
        <taxon>Azospirillaceae</taxon>
        <taxon>Nitrospirillum</taxon>
    </lineage>
</organism>
<evidence type="ECO:0000313" key="1">
    <source>
        <dbReference type="EMBL" id="TWB45492.1"/>
    </source>
</evidence>
<proteinExistence type="predicted"/>
<dbReference type="Proteomes" id="UP000315751">
    <property type="component" value="Unassembled WGS sequence"/>
</dbReference>
<protein>
    <submittedName>
        <fullName evidence="1">Uncharacterized protein</fullName>
    </submittedName>
</protein>
<accession>A0A560HGC1</accession>